<dbReference type="SUPFAM" id="SSF50331">
    <property type="entry name" value="MOP-like"/>
    <property type="match status" value="1"/>
</dbReference>
<keyword evidence="3 5" id="KW-0067">ATP-binding</keyword>
<evidence type="ECO:0000256" key="3">
    <source>
        <dbReference type="ARBA" id="ARBA00022840"/>
    </source>
</evidence>
<dbReference type="InterPro" id="IPR003439">
    <property type="entry name" value="ABC_transporter-like_ATP-bd"/>
</dbReference>
<dbReference type="SMART" id="SM00382">
    <property type="entry name" value="AAA"/>
    <property type="match status" value="1"/>
</dbReference>
<gene>
    <name evidence="5" type="ORF">M5X19_32520</name>
</gene>
<dbReference type="InterPro" id="IPR050093">
    <property type="entry name" value="ABC_SmlMolc_Importer"/>
</dbReference>
<protein>
    <submittedName>
        <fullName evidence="5">ABC transporter ATP-binding protein</fullName>
    </submittedName>
</protein>
<dbReference type="Proteomes" id="UP001527099">
    <property type="component" value="Unassembled WGS sequence"/>
</dbReference>
<keyword evidence="2" id="KW-0547">Nucleotide-binding</keyword>
<reference evidence="5 6" key="1">
    <citation type="submission" date="2022-05" db="EMBL/GenBank/DDBJ databases">
        <title>Genome Sequencing of Bee-Associated Microbes.</title>
        <authorList>
            <person name="Dunlap C."/>
        </authorList>
    </citation>
    <scope>NUCLEOTIDE SEQUENCE [LARGE SCALE GENOMIC DNA]</scope>
    <source>
        <strain evidence="5 6">NRRL B-14421</strain>
    </source>
</reference>
<evidence type="ECO:0000256" key="2">
    <source>
        <dbReference type="ARBA" id="ARBA00022741"/>
    </source>
</evidence>
<name>A0ABT4GMV3_9BACL</name>
<feature type="domain" description="ABC transporter" evidence="4">
    <location>
        <begin position="2"/>
        <end position="233"/>
    </location>
</feature>
<evidence type="ECO:0000313" key="6">
    <source>
        <dbReference type="Proteomes" id="UP001527099"/>
    </source>
</evidence>
<evidence type="ECO:0000256" key="1">
    <source>
        <dbReference type="ARBA" id="ARBA00022448"/>
    </source>
</evidence>
<dbReference type="PANTHER" id="PTHR42781">
    <property type="entry name" value="SPERMIDINE/PUTRESCINE IMPORT ATP-BINDING PROTEIN POTA"/>
    <property type="match status" value="1"/>
</dbReference>
<accession>A0ABT4GMV3</accession>
<dbReference type="InterPro" id="IPR017871">
    <property type="entry name" value="ABC_transporter-like_CS"/>
</dbReference>
<evidence type="ECO:0000259" key="4">
    <source>
        <dbReference type="PROSITE" id="PS50893"/>
    </source>
</evidence>
<dbReference type="PROSITE" id="PS00211">
    <property type="entry name" value="ABC_TRANSPORTER_1"/>
    <property type="match status" value="1"/>
</dbReference>
<comment type="caution">
    <text evidence="5">The sequence shown here is derived from an EMBL/GenBank/DDBJ whole genome shotgun (WGS) entry which is preliminary data.</text>
</comment>
<dbReference type="InterPro" id="IPR003593">
    <property type="entry name" value="AAA+_ATPase"/>
</dbReference>
<dbReference type="Pfam" id="PF08402">
    <property type="entry name" value="TOBE_2"/>
    <property type="match status" value="1"/>
</dbReference>
<dbReference type="GO" id="GO:0005524">
    <property type="term" value="F:ATP binding"/>
    <property type="evidence" value="ECO:0007669"/>
    <property type="project" value="UniProtKB-KW"/>
</dbReference>
<dbReference type="Gene3D" id="3.40.50.300">
    <property type="entry name" value="P-loop containing nucleotide triphosphate hydrolases"/>
    <property type="match status" value="1"/>
</dbReference>
<sequence>MITFKDVQIHFGDFHAIKNLNLNIREGEFFTFLGPSGCGKTTILRSLVGFINPASGQILLNDRDITQVPIEKREISMVFQSYALFPTLNVYENIAFGMRVKKFSKAEVDKQVKEIARKVDLSEEQLVKKVSELSGGQQQRVAIARALVLKPSILALDEPLSNLDAKLRVQLRNELKDLQKKFGITTVYVTHDQEEALTLSDRIAVFNKGIVEQVGTPREIYNESKTEFVCNFIGDINLIQPAIIHNTPLKDLIDPAKKSYIRNEKISLTPIASNKNVVQLKGEIVDQEFYGIYTKYSVEIAGGGILKTVETEKGHDQYQTGDEIDIYMHAGDILQY</sequence>
<keyword evidence="6" id="KW-1185">Reference proteome</keyword>
<dbReference type="InterPro" id="IPR008995">
    <property type="entry name" value="Mo/tungstate-bd_C_term_dom"/>
</dbReference>
<dbReference type="EMBL" id="JAMDMX010000149">
    <property type="protein sequence ID" value="MCY9697545.1"/>
    <property type="molecule type" value="Genomic_DNA"/>
</dbReference>
<dbReference type="PROSITE" id="PS50893">
    <property type="entry name" value="ABC_TRANSPORTER_2"/>
    <property type="match status" value="1"/>
</dbReference>
<evidence type="ECO:0000313" key="5">
    <source>
        <dbReference type="EMBL" id="MCY9697545.1"/>
    </source>
</evidence>
<dbReference type="RefSeq" id="WP_268618223.1">
    <property type="nucleotide sequence ID" value="NZ_JAMDMX010000149.1"/>
</dbReference>
<organism evidence="5 6">
    <name type="scientific">Paenibacillus alginolyticus</name>
    <dbReference type="NCBI Taxonomy" id="59839"/>
    <lineage>
        <taxon>Bacteria</taxon>
        <taxon>Bacillati</taxon>
        <taxon>Bacillota</taxon>
        <taxon>Bacilli</taxon>
        <taxon>Bacillales</taxon>
        <taxon>Paenibacillaceae</taxon>
        <taxon>Paenibacillus</taxon>
    </lineage>
</organism>
<proteinExistence type="predicted"/>
<dbReference type="PANTHER" id="PTHR42781:SF4">
    <property type="entry name" value="SPERMIDINE_PUTRESCINE IMPORT ATP-BINDING PROTEIN POTA"/>
    <property type="match status" value="1"/>
</dbReference>
<dbReference type="InterPro" id="IPR013611">
    <property type="entry name" value="Transp-assoc_OB_typ2"/>
</dbReference>
<dbReference type="Pfam" id="PF00005">
    <property type="entry name" value="ABC_tran"/>
    <property type="match status" value="1"/>
</dbReference>
<dbReference type="SUPFAM" id="SSF52540">
    <property type="entry name" value="P-loop containing nucleoside triphosphate hydrolases"/>
    <property type="match status" value="1"/>
</dbReference>
<dbReference type="InterPro" id="IPR027417">
    <property type="entry name" value="P-loop_NTPase"/>
</dbReference>
<keyword evidence="1" id="KW-0813">Transport</keyword>